<dbReference type="GO" id="GO:0016994">
    <property type="term" value="F:precorrin-6A reductase activity"/>
    <property type="evidence" value="ECO:0007669"/>
    <property type="project" value="InterPro"/>
</dbReference>
<dbReference type="Proteomes" id="UP000466848">
    <property type="component" value="Chromosome"/>
</dbReference>
<dbReference type="InterPro" id="IPR003723">
    <property type="entry name" value="Precorrin-6x_reduct"/>
</dbReference>
<comment type="pathway">
    <text evidence="1">Cofactor biosynthesis; adenosylcobalamin biosynthesis.</text>
</comment>
<evidence type="ECO:0000256" key="6">
    <source>
        <dbReference type="ARBA" id="ARBA00023027"/>
    </source>
</evidence>
<dbReference type="GO" id="GO:0043115">
    <property type="term" value="F:precorrin-2 dehydrogenase activity"/>
    <property type="evidence" value="ECO:0007669"/>
    <property type="project" value="UniProtKB-EC"/>
</dbReference>
<dbReference type="EC" id="1.3.1.76" evidence="3"/>
<evidence type="ECO:0000313" key="10">
    <source>
        <dbReference type="Proteomes" id="UP000466848"/>
    </source>
</evidence>
<keyword evidence="6" id="KW-0520">NAD</keyword>
<keyword evidence="10" id="KW-1185">Reference proteome</keyword>
<dbReference type="Pfam" id="PF02571">
    <property type="entry name" value="CbiJ"/>
    <property type="match status" value="1"/>
</dbReference>
<dbReference type="PANTHER" id="PTHR36925">
    <property type="entry name" value="COBALT-PRECORRIN-6A REDUCTASE"/>
    <property type="match status" value="1"/>
</dbReference>
<evidence type="ECO:0000256" key="5">
    <source>
        <dbReference type="ARBA" id="ARBA00023002"/>
    </source>
</evidence>
<dbReference type="NCBIfam" id="TIGR01470">
    <property type="entry name" value="cysG_Nterm"/>
    <property type="match status" value="1"/>
</dbReference>
<comment type="pathway">
    <text evidence="2">Porphyrin-containing compound metabolism; siroheme biosynthesis; sirohydrochlorin from precorrin-2: step 1/1.</text>
</comment>
<dbReference type="PANTHER" id="PTHR36925:SF1">
    <property type="entry name" value="COBALT-PRECORRIN-6A REDUCTASE"/>
    <property type="match status" value="1"/>
</dbReference>
<reference evidence="9 10" key="1">
    <citation type="submission" date="2020-02" db="EMBL/GenBank/DDBJ databases">
        <authorList>
            <person name="Kim Y.B."/>
            <person name="Roh S.W."/>
        </authorList>
    </citation>
    <scope>NUCLEOTIDE SEQUENCE [LARGE SCALE GENOMIC DNA]</scope>
    <source>
        <strain evidence="9 10">DSM 103574</strain>
    </source>
</reference>
<dbReference type="GO" id="GO:0009236">
    <property type="term" value="P:cobalamin biosynthetic process"/>
    <property type="evidence" value="ECO:0007669"/>
    <property type="project" value="UniProtKB-UniPathway"/>
</dbReference>
<evidence type="ECO:0000256" key="1">
    <source>
        <dbReference type="ARBA" id="ARBA00004953"/>
    </source>
</evidence>
<dbReference type="PROSITE" id="PS51014">
    <property type="entry name" value="COBK_CBIJ"/>
    <property type="match status" value="1"/>
</dbReference>
<keyword evidence="7" id="KW-0627">Porphyrin biosynthesis</keyword>
<dbReference type="SUPFAM" id="SSF51735">
    <property type="entry name" value="NAD(P)-binding Rossmann-fold domains"/>
    <property type="match status" value="1"/>
</dbReference>
<evidence type="ECO:0000256" key="2">
    <source>
        <dbReference type="ARBA" id="ARBA00005010"/>
    </source>
</evidence>
<dbReference type="UniPathway" id="UPA00262">
    <property type="reaction ID" value="UER00222"/>
</dbReference>
<organism evidence="9 10">
    <name type="scientific">Aminipila butyrica</name>
    <dbReference type="NCBI Taxonomy" id="433296"/>
    <lineage>
        <taxon>Bacteria</taxon>
        <taxon>Bacillati</taxon>
        <taxon>Bacillota</taxon>
        <taxon>Clostridia</taxon>
        <taxon>Peptostreptococcales</taxon>
        <taxon>Anaerovoracaceae</taxon>
        <taxon>Aminipila</taxon>
    </lineage>
</organism>
<dbReference type="InterPro" id="IPR036291">
    <property type="entry name" value="NAD(P)-bd_dom_sf"/>
</dbReference>
<gene>
    <name evidence="9" type="primary">cobK</name>
    <name evidence="9" type="ORF">Ami103574_05920</name>
</gene>
<proteinExistence type="predicted"/>
<evidence type="ECO:0000256" key="8">
    <source>
        <dbReference type="ARBA" id="ARBA00047561"/>
    </source>
</evidence>
<protein>
    <recommendedName>
        <fullName evidence="3">precorrin-2 dehydrogenase</fullName>
        <ecNumber evidence="3">1.3.1.76</ecNumber>
    </recommendedName>
</protein>
<dbReference type="KEGG" id="abut:Ami103574_05920"/>
<dbReference type="NCBIfam" id="TIGR00715">
    <property type="entry name" value="precor6x_red"/>
    <property type="match status" value="1"/>
</dbReference>
<keyword evidence="4" id="KW-0169">Cobalamin biosynthesis</keyword>
<evidence type="ECO:0000256" key="7">
    <source>
        <dbReference type="ARBA" id="ARBA00023244"/>
    </source>
</evidence>
<accession>A0A858BUZ2</accession>
<dbReference type="AlphaFoldDB" id="A0A858BUZ2"/>
<sequence length="451" mass="49318">MNILVFAGTTEGRLLVEQLAKRADFQVCACVATEYGRDILEQDLSDQVEVKAGRLQLTEMQELIAGGFDWVVDATHPYATAVTENIQAACAAVQCPYLRLLRERTEFGEDCIFVEDTEAAVRYLNTTVGNVLLTTGSKELKSYGQVADYQERLYARVLPMEQVVKSCIQLGFSGSHLICMQGPFSKEMNVAMLKQLNCTCMVTKDTGAAGGAYEKYQAAQEAGTTLVVVGRAQEEKGLTLQQVLEKISNLPADGCKGKKGQAVDNSENINDTVSSESISQSPGRGALAEWFPLFVNLTGKRVVIVGGGKIARRRIETLLQFSCQLRIVASHISEEIRKAVQLEEGRQTAGGSHPDCRLLERPFQPSDLLDADFVLAATNNRELNRTIGKLCREKAIPVNVADVKEECDFYFPGIIIEGMLVAGVTAQGQSHSLAKKGSAAVRKAWKDIENR</sequence>
<dbReference type="RefSeq" id="WP_163065748.1">
    <property type="nucleotide sequence ID" value="NZ_CP048649.1"/>
</dbReference>
<dbReference type="UniPathway" id="UPA00148"/>
<evidence type="ECO:0000256" key="3">
    <source>
        <dbReference type="ARBA" id="ARBA00012400"/>
    </source>
</evidence>
<evidence type="ECO:0000256" key="4">
    <source>
        <dbReference type="ARBA" id="ARBA00022573"/>
    </source>
</evidence>
<keyword evidence="5 9" id="KW-0560">Oxidoreductase</keyword>
<dbReference type="Pfam" id="PF13241">
    <property type="entry name" value="NAD_binding_7"/>
    <property type="match status" value="1"/>
</dbReference>
<dbReference type="EMBL" id="CP048649">
    <property type="protein sequence ID" value="QIB68885.1"/>
    <property type="molecule type" value="Genomic_DNA"/>
</dbReference>
<comment type="catalytic activity">
    <reaction evidence="8">
        <text>precorrin-2 + NAD(+) = sirohydrochlorin + NADH + 2 H(+)</text>
        <dbReference type="Rhea" id="RHEA:15613"/>
        <dbReference type="ChEBI" id="CHEBI:15378"/>
        <dbReference type="ChEBI" id="CHEBI:57540"/>
        <dbReference type="ChEBI" id="CHEBI:57945"/>
        <dbReference type="ChEBI" id="CHEBI:58351"/>
        <dbReference type="ChEBI" id="CHEBI:58827"/>
        <dbReference type="EC" id="1.3.1.76"/>
    </reaction>
</comment>
<dbReference type="Gene3D" id="3.40.50.720">
    <property type="entry name" value="NAD(P)-binding Rossmann-like Domain"/>
    <property type="match status" value="1"/>
</dbReference>
<evidence type="ECO:0000313" key="9">
    <source>
        <dbReference type="EMBL" id="QIB68885.1"/>
    </source>
</evidence>
<name>A0A858BUZ2_9FIRM</name>
<dbReference type="InterPro" id="IPR006367">
    <property type="entry name" value="Sirohaem_synthase_N"/>
</dbReference>
<dbReference type="GO" id="GO:0019354">
    <property type="term" value="P:siroheme biosynthetic process"/>
    <property type="evidence" value="ECO:0007669"/>
    <property type="project" value="UniProtKB-UniPathway"/>
</dbReference>